<comment type="similarity">
    <text evidence="1">Belongs to the stealth family.</text>
</comment>
<gene>
    <name evidence="8" type="ORF">ACFFTL_32580</name>
</gene>
<evidence type="ECO:0000256" key="1">
    <source>
        <dbReference type="ARBA" id="ARBA00007583"/>
    </source>
</evidence>
<dbReference type="Pfam" id="PF17101">
    <property type="entry name" value="Stealth_CR1"/>
    <property type="match status" value="1"/>
</dbReference>
<dbReference type="PANTHER" id="PTHR24045">
    <property type="match status" value="1"/>
</dbReference>
<name>A0ABV5RG87_9ACTN</name>
<dbReference type="InterPro" id="IPR031357">
    <property type="entry name" value="Stealth_CR3"/>
</dbReference>
<reference evidence="8 9" key="1">
    <citation type="submission" date="2024-09" db="EMBL/GenBank/DDBJ databases">
        <authorList>
            <person name="Sun Q."/>
            <person name="Mori K."/>
        </authorList>
    </citation>
    <scope>NUCLEOTIDE SEQUENCE [LARGE SCALE GENOMIC DNA]</scope>
    <source>
        <strain evidence="8 9">JCM 3331</strain>
    </source>
</reference>
<evidence type="ECO:0000259" key="5">
    <source>
        <dbReference type="Pfam" id="PF17101"/>
    </source>
</evidence>
<dbReference type="PANTHER" id="PTHR24045:SF0">
    <property type="entry name" value="N-ACETYLGLUCOSAMINE-1-PHOSPHOTRANSFERASE SUBUNITS ALPHA_BETA"/>
    <property type="match status" value="1"/>
</dbReference>
<dbReference type="EMBL" id="JBHMCG010000139">
    <property type="protein sequence ID" value="MFB9576883.1"/>
    <property type="molecule type" value="Genomic_DNA"/>
</dbReference>
<feature type="domain" description="Stealth protein CR3 conserved region 3" evidence="6">
    <location>
        <begin position="463"/>
        <end position="510"/>
    </location>
</feature>
<evidence type="ECO:0000259" key="7">
    <source>
        <dbReference type="Pfam" id="PF17103"/>
    </source>
</evidence>
<dbReference type="InterPro" id="IPR047141">
    <property type="entry name" value="Stealth"/>
</dbReference>
<dbReference type="RefSeq" id="WP_386144705.1">
    <property type="nucleotide sequence ID" value="NZ_BAAAXD010000051.1"/>
</dbReference>
<evidence type="ECO:0000259" key="6">
    <source>
        <dbReference type="Pfam" id="PF17102"/>
    </source>
</evidence>
<dbReference type="Pfam" id="PF17103">
    <property type="entry name" value="Stealth_CR4"/>
    <property type="match status" value="1"/>
</dbReference>
<dbReference type="InterPro" id="IPR021520">
    <property type="entry name" value="Stealth_CR2"/>
</dbReference>
<keyword evidence="2" id="KW-0808">Transferase</keyword>
<dbReference type="InterPro" id="IPR031356">
    <property type="entry name" value="Stealth_CR4"/>
</dbReference>
<evidence type="ECO:0000313" key="8">
    <source>
        <dbReference type="EMBL" id="MFB9576883.1"/>
    </source>
</evidence>
<evidence type="ECO:0000313" key="9">
    <source>
        <dbReference type="Proteomes" id="UP001589710"/>
    </source>
</evidence>
<organism evidence="8 9">
    <name type="scientific">Streptomyces yanii</name>
    <dbReference type="NCBI Taxonomy" id="78510"/>
    <lineage>
        <taxon>Bacteria</taxon>
        <taxon>Bacillati</taxon>
        <taxon>Actinomycetota</taxon>
        <taxon>Actinomycetes</taxon>
        <taxon>Kitasatosporales</taxon>
        <taxon>Streptomycetaceae</taxon>
        <taxon>Streptomyces</taxon>
    </lineage>
</organism>
<evidence type="ECO:0000256" key="2">
    <source>
        <dbReference type="ARBA" id="ARBA00022679"/>
    </source>
</evidence>
<evidence type="ECO:0000259" key="4">
    <source>
        <dbReference type="Pfam" id="PF11380"/>
    </source>
</evidence>
<comment type="caution">
    <text evidence="8">The sequence shown here is derived from an EMBL/GenBank/DDBJ whole genome shotgun (WGS) entry which is preliminary data.</text>
</comment>
<feature type="domain" description="Stealth protein CR4 conserved region 4" evidence="7">
    <location>
        <begin position="539"/>
        <end position="587"/>
    </location>
</feature>
<protein>
    <submittedName>
        <fullName evidence="8">Stealth family protein</fullName>
    </submittedName>
</protein>
<keyword evidence="3" id="KW-0270">Exopolysaccharide synthesis</keyword>
<sequence>MAGSGNPEAGSLVSAYRSVVPVGARRGIVSKVPAPLRSAVKSSLTSVDAIRSATVVWAMGGRRKVPRHSAATAQRVVRIEGRHMRALLVEGATAWAARARNLHILVSALEAGDVEYFCVRGTTKDVPTVAVPVALRESAEEMLQIAFEQTPGYVGAATASESGMRPGDDDKSWRQLRKHDALRLAWYVTDPTQHLVFGGDQGCDLEFWTERDGQYEAPRPNRVVDLVPADTPRPAVPQALFALVPGAYTTGVTRTLPEFTQPLPDDHLFPIDVVYTWVDDSDPVWAAERDAARSGRPGAPAPSLHAQAANDARFTSRDELRYSLRSLHQYAPWVRKVYLVTAGQVPAWLDADVPGLQVVDHREIFSDPTALPTFNSHAIESQLHRIDGLSEHFLYLNDDVFFGRPLTPGHFFHANGLSKFFQSKAVVPTGSSNHDDLPVNAAGKNSRALIERSFGTRIAQKMKHTPHALRRSVLADIELVYGEEHRRTQHSRFRSPQDVPIASSLHHYYGFHTSRATVGNLRYVYVDLAADQAQRRLNSLLARRDFDTFCLNDTVVHPDPEAQDRMVRSFLESYFPVPSRYELPDGATGPTRLIDRRILPPSLNAVPTHHGLADGVAR</sequence>
<evidence type="ECO:0000256" key="3">
    <source>
        <dbReference type="ARBA" id="ARBA00023169"/>
    </source>
</evidence>
<accession>A0ABV5RG87</accession>
<feature type="domain" description="Stealth protein CR1 conserved region 1" evidence="5">
    <location>
        <begin position="269"/>
        <end position="294"/>
    </location>
</feature>
<dbReference type="Proteomes" id="UP001589710">
    <property type="component" value="Unassembled WGS sequence"/>
</dbReference>
<dbReference type="InterPro" id="IPR031358">
    <property type="entry name" value="Stealth_CR1"/>
</dbReference>
<keyword evidence="9" id="KW-1185">Reference proteome</keyword>
<dbReference type="Pfam" id="PF17102">
    <property type="entry name" value="Stealth_CR3"/>
    <property type="match status" value="1"/>
</dbReference>
<feature type="domain" description="Stealth protein CR2 conserved region 2" evidence="4">
    <location>
        <begin position="313"/>
        <end position="419"/>
    </location>
</feature>
<dbReference type="Pfam" id="PF11380">
    <property type="entry name" value="Stealth_CR2"/>
    <property type="match status" value="1"/>
</dbReference>
<proteinExistence type="inferred from homology"/>